<evidence type="ECO:0000313" key="3">
    <source>
        <dbReference type="Proteomes" id="UP000754226"/>
    </source>
</evidence>
<feature type="transmembrane region" description="Helical" evidence="1">
    <location>
        <begin position="69"/>
        <end position="89"/>
    </location>
</feature>
<sequence>MTLLITVFAAVAATALWYGSDSRHQMKWGTLCWLFWGASLMWLVDAIFEYRELGASFFTPDFESLVNDTFLGLSVVALALVIWIVNLLITDPKHVVRNELIHKS</sequence>
<gene>
    <name evidence="2" type="ORF">KHX13_03910</name>
</gene>
<evidence type="ECO:0000256" key="1">
    <source>
        <dbReference type="SAM" id="Phobius"/>
    </source>
</evidence>
<accession>A0A943I250</accession>
<dbReference type="EMBL" id="JAGZCZ010000004">
    <property type="protein sequence ID" value="MBS5519469.1"/>
    <property type="molecule type" value="Genomic_DNA"/>
</dbReference>
<feature type="transmembrane region" description="Helical" evidence="1">
    <location>
        <begin position="25"/>
        <end position="48"/>
    </location>
</feature>
<keyword evidence="1" id="KW-0472">Membrane</keyword>
<reference evidence="2" key="1">
    <citation type="submission" date="2021-02" db="EMBL/GenBank/DDBJ databases">
        <title>Infant gut strain persistence is associated with maternal origin, phylogeny, and functional potential including surface adhesion and iron acquisition.</title>
        <authorList>
            <person name="Lou Y.C."/>
        </authorList>
    </citation>
    <scope>NUCLEOTIDE SEQUENCE</scope>
    <source>
        <strain evidence="2">L3_106_000M1_dasL3_106_000M1_concoct_15</strain>
    </source>
</reference>
<proteinExistence type="predicted"/>
<protein>
    <submittedName>
        <fullName evidence="2">Uncharacterized protein</fullName>
    </submittedName>
</protein>
<evidence type="ECO:0000313" key="2">
    <source>
        <dbReference type="EMBL" id="MBS5519469.1"/>
    </source>
</evidence>
<dbReference type="Proteomes" id="UP000754226">
    <property type="component" value="Unassembled WGS sequence"/>
</dbReference>
<name>A0A943I250_9FIRM</name>
<dbReference type="AlphaFoldDB" id="A0A943I250"/>
<comment type="caution">
    <text evidence="2">The sequence shown here is derived from an EMBL/GenBank/DDBJ whole genome shotgun (WGS) entry which is preliminary data.</text>
</comment>
<keyword evidence="1" id="KW-0812">Transmembrane</keyword>
<keyword evidence="1" id="KW-1133">Transmembrane helix</keyword>
<organism evidence="2 3">
    <name type="scientific">Acidaminococcus intestini</name>
    <dbReference type="NCBI Taxonomy" id="187327"/>
    <lineage>
        <taxon>Bacteria</taxon>
        <taxon>Bacillati</taxon>
        <taxon>Bacillota</taxon>
        <taxon>Negativicutes</taxon>
        <taxon>Acidaminococcales</taxon>
        <taxon>Acidaminococcaceae</taxon>
        <taxon>Acidaminococcus</taxon>
    </lineage>
</organism>